<dbReference type="RefSeq" id="WP_088253100.1">
    <property type="nucleotide sequence ID" value="NZ_NIDE01000002.1"/>
</dbReference>
<dbReference type="Proteomes" id="UP000214646">
    <property type="component" value="Unassembled WGS sequence"/>
</dbReference>
<protein>
    <recommendedName>
        <fullName evidence="3">Transposase (putative) YhgA-like domain-containing protein</fullName>
    </recommendedName>
</protein>
<proteinExistence type="predicted"/>
<keyword evidence="2" id="KW-1185">Reference proteome</keyword>
<dbReference type="AlphaFoldDB" id="A0A225DV12"/>
<dbReference type="OrthoDB" id="508261at2"/>
<sequence length="317" mass="35175">MRQHCVELRKGTGHGMGVFDQAARFAAQADAETVVRRVLQPSGVSLPFREWLDTRTIPLPGGPDRTADLVAALDDPTGQPVLLVFEFQSRHDPDKLDVTLEEAGILRGHARHGGDRAGKYKVLTALVYLQGRCPDDVLDMTLPGGFGTRHAPLIWNLGEDSAATTLEAVTRGQLSWGMLFWVPLMAGGRDDAIVSRWKEVVTQVVPDRRTRGNLAGIAFVFAELVGRRAEWVRGLEGLEMTESQVVNEWMSQGEARGRLAEGRRSLLDLLEGRFPGAVPSDVVRMIQQQESLELLHDWFKVAVRAYSFEQFLAVLKK</sequence>
<evidence type="ECO:0000313" key="2">
    <source>
        <dbReference type="Proteomes" id="UP000214646"/>
    </source>
</evidence>
<accession>A0A225DV12</accession>
<evidence type="ECO:0000313" key="1">
    <source>
        <dbReference type="EMBL" id="OWK45360.1"/>
    </source>
</evidence>
<dbReference type="EMBL" id="NIDE01000002">
    <property type="protein sequence ID" value="OWK45360.1"/>
    <property type="molecule type" value="Genomic_DNA"/>
</dbReference>
<evidence type="ECO:0008006" key="3">
    <source>
        <dbReference type="Google" id="ProtNLM"/>
    </source>
</evidence>
<gene>
    <name evidence="1" type="ORF">FRUB_01691</name>
</gene>
<organism evidence="1 2">
    <name type="scientific">Fimbriiglobus ruber</name>
    <dbReference type="NCBI Taxonomy" id="1908690"/>
    <lineage>
        <taxon>Bacteria</taxon>
        <taxon>Pseudomonadati</taxon>
        <taxon>Planctomycetota</taxon>
        <taxon>Planctomycetia</taxon>
        <taxon>Gemmatales</taxon>
        <taxon>Gemmataceae</taxon>
        <taxon>Fimbriiglobus</taxon>
    </lineage>
</organism>
<reference evidence="2" key="1">
    <citation type="submission" date="2017-06" db="EMBL/GenBank/DDBJ databases">
        <title>Genome analysis of Fimbriiglobus ruber SP5, the first member of the order Planctomycetales with confirmed chitinolytic capability.</title>
        <authorList>
            <person name="Ravin N.V."/>
            <person name="Rakitin A.L."/>
            <person name="Ivanova A.A."/>
            <person name="Beletsky A.V."/>
            <person name="Kulichevskaya I.S."/>
            <person name="Mardanov A.V."/>
            <person name="Dedysh S.N."/>
        </authorList>
    </citation>
    <scope>NUCLEOTIDE SEQUENCE [LARGE SCALE GENOMIC DNA]</scope>
    <source>
        <strain evidence="2">SP5</strain>
    </source>
</reference>
<comment type="caution">
    <text evidence="1">The sequence shown here is derived from an EMBL/GenBank/DDBJ whole genome shotgun (WGS) entry which is preliminary data.</text>
</comment>
<name>A0A225DV12_9BACT</name>